<dbReference type="EMBL" id="MSZX01000002">
    <property type="protein sequence ID" value="OPA80146.1"/>
    <property type="molecule type" value="Genomic_DNA"/>
</dbReference>
<evidence type="ECO:0008006" key="3">
    <source>
        <dbReference type="Google" id="ProtNLM"/>
    </source>
</evidence>
<dbReference type="PANTHER" id="PTHR21562:SF83">
    <property type="entry name" value="PECTIN ACETYLESTERASE 4"/>
    <property type="match status" value="1"/>
</dbReference>
<reference evidence="1 2" key="1">
    <citation type="submission" date="2017-01" db="EMBL/GenBank/DDBJ databases">
        <title>Genome analysis of Paenibacillus selenitrireducens ES3-24.</title>
        <authorList>
            <person name="Xu D."/>
            <person name="Yao R."/>
            <person name="Zheng S."/>
        </authorList>
    </citation>
    <scope>NUCLEOTIDE SEQUENCE [LARGE SCALE GENOMIC DNA]</scope>
    <source>
        <strain evidence="1 2">ES3-24</strain>
    </source>
</reference>
<dbReference type="OrthoDB" id="9802991at2"/>
<dbReference type="PANTHER" id="PTHR21562">
    <property type="entry name" value="NOTUM-RELATED"/>
    <property type="match status" value="1"/>
</dbReference>
<evidence type="ECO:0000313" key="2">
    <source>
        <dbReference type="Proteomes" id="UP000190188"/>
    </source>
</evidence>
<dbReference type="STRING" id="1324314.BVG16_05210"/>
<comment type="caution">
    <text evidence="1">The sequence shown here is derived from an EMBL/GenBank/DDBJ whole genome shotgun (WGS) entry which is preliminary data.</text>
</comment>
<proteinExistence type="predicted"/>
<sequence>MDMRRLGKITMFTGIGLLSLVLIAVLAMSAFVIKRPATTTSELAEVKPYKWNKVKLDGNVISSDGSEYFLWNKKGENNNWIIFFSGGGASWDARSAEHPIKIMNFIKGGDTGNYFPNIPFYMLSLLRGMMDTDNPDNPFYGWNVVYLPYSTGDFHIGKHNAEYKKEDGTLFTMRYNGSNNVRSSLDWIYANADKPDKLLIAGESAGGFGSAFWAEEIASHYKDSEIYQYSDSSFLKSDKWPKVVDQEWHADFTKTFGYPAEADIIGAAFKANGYLLPPNAVLLQSYSLFDEVLIHFQNNINDYKGPQDQKMINKWSQQMRASVRSLDAALPNYYYFLTDYGLNAEKGTTPHTFATRETFFQAEQDGVKLLKWLGDAVNHQKRYSVGSKFLEK</sequence>
<dbReference type="InterPro" id="IPR004963">
    <property type="entry name" value="PAE/NOTUM"/>
</dbReference>
<dbReference type="AlphaFoldDB" id="A0A1T2XK99"/>
<protein>
    <recommendedName>
        <fullName evidence="3">Pectinacetylesterase</fullName>
    </recommendedName>
</protein>
<accession>A0A1T2XK99</accession>
<dbReference type="Proteomes" id="UP000190188">
    <property type="component" value="Unassembled WGS sequence"/>
</dbReference>
<keyword evidence="2" id="KW-1185">Reference proteome</keyword>
<gene>
    <name evidence="1" type="ORF">BVG16_05210</name>
</gene>
<dbReference type="GO" id="GO:0016787">
    <property type="term" value="F:hydrolase activity"/>
    <property type="evidence" value="ECO:0007669"/>
    <property type="project" value="InterPro"/>
</dbReference>
<evidence type="ECO:0000313" key="1">
    <source>
        <dbReference type="EMBL" id="OPA80146.1"/>
    </source>
</evidence>
<organism evidence="1 2">
    <name type="scientific">Paenibacillus selenitireducens</name>
    <dbReference type="NCBI Taxonomy" id="1324314"/>
    <lineage>
        <taxon>Bacteria</taxon>
        <taxon>Bacillati</taxon>
        <taxon>Bacillota</taxon>
        <taxon>Bacilli</taxon>
        <taxon>Bacillales</taxon>
        <taxon>Paenibacillaceae</taxon>
        <taxon>Paenibacillus</taxon>
    </lineage>
</organism>
<dbReference type="InterPro" id="IPR029058">
    <property type="entry name" value="AB_hydrolase_fold"/>
</dbReference>
<dbReference type="Pfam" id="PF03283">
    <property type="entry name" value="PAE"/>
    <property type="match status" value="1"/>
</dbReference>
<name>A0A1T2XK99_9BACL</name>
<dbReference type="SUPFAM" id="SSF53474">
    <property type="entry name" value="alpha/beta-Hydrolases"/>
    <property type="match status" value="1"/>
</dbReference>